<dbReference type="Gene3D" id="3.40.50.12780">
    <property type="entry name" value="N-terminal domain of ligase-like"/>
    <property type="match status" value="1"/>
</dbReference>
<dbReference type="InterPro" id="IPR042099">
    <property type="entry name" value="ANL_N_sf"/>
</dbReference>
<sequence length="435" mass="48137">MIIRPTRKPTMLPVARIARVVEQASLRPHYPRHWGVEREQIMQWLRDGEYHRVPAIRKQDLSNHWDELMEYGDFTDVVSSSGTTGRPVELPVHRLQEMVWVDCVARVLTELGAKPGDRMLHLLSNNDMFTLGPLVLQAAKKVGLGPFRCSPQRTRRILDVVHYHQPAFVVGNPAVMLELAQTMGADFPAPECLPDYAYFGACGAFDADNRPTPVARKVMELWGLKEALNEYGCSELGSVGHECLQHRGFHINDDAVHVELIDPDTGLPAAPGQPGEVVVTSLTLPRGFIAVRYATGDIASWLDDSPCDCGRRSPRLGAIIGRVDHQLKIQGQTVYPDLIFDVLGGVAGIDNELVVRCPDEQGGQRVEVWLSAGDGGADIVRRVGELLLQRLAVAPPLRLVPSELIQKLKRDKMASGNGVKVPRFIELPLPVHAYL</sequence>
<dbReference type="eggNOG" id="COG1541">
    <property type="taxonomic scope" value="Bacteria"/>
</dbReference>
<keyword evidence="1" id="KW-0436">Ligase</keyword>
<dbReference type="GO" id="GO:0047475">
    <property type="term" value="F:phenylacetate-CoA ligase activity"/>
    <property type="evidence" value="ECO:0007669"/>
    <property type="project" value="UniProtKB-EC"/>
</dbReference>
<evidence type="ECO:0000313" key="1">
    <source>
        <dbReference type="EMBL" id="AAQ61260.1"/>
    </source>
</evidence>
<accession>Q7NS29</accession>
<proteinExistence type="predicted"/>
<dbReference type="EC" id="6.2.1.30" evidence="1"/>
<dbReference type="STRING" id="243365.CV_3598"/>
<protein>
    <submittedName>
        <fullName evidence="1">Probable coenzyme F390 synthetase</fullName>
        <ecNumber evidence="1">6.2.1.30</ecNumber>
    </submittedName>
</protein>
<reference evidence="1 2" key="1">
    <citation type="journal article" date="2003" name="Proc. Natl. Acad. Sci. U.S.A.">
        <title>The complete genome sequence of Chromobacterium violaceum reveals remarkable and exploitable bacterial adaptability.</title>
        <authorList>
            <person name="Vasconcelos A.T.R."/>
            <person name="de Almeida D.F."/>
            <person name="Almeida F.C."/>
            <person name="de Almeida L.G.P."/>
            <person name="de Almeida R."/>
            <person name="Goncalves J.A.A."/>
            <person name="Andrade E.M."/>
            <person name="Antonio R.V."/>
            <person name="Araripe J."/>
            <person name="de Araujo M.F.F."/>
            <person name="Filho S.A."/>
            <person name="Azevedo V."/>
            <person name="Batista A.J."/>
            <person name="Bataus L.A.M."/>
            <person name="Batista J.S."/>
            <person name="Belo A."/>
            <person name="vander Berg C."/>
            <person name="Blamey J."/>
            <person name="Bogo M."/>
            <person name="Bonato S."/>
            <person name="Bordignon J."/>
            <person name="Brito C.A."/>
            <person name="Brocchi M."/>
            <person name="Burity H.A."/>
            <person name="Camargo A.A."/>
            <person name="Cardoso D.D.P."/>
            <person name="Carneiro N.P."/>
            <person name="Carraro D.M."/>
            <person name="Carvalho C.M.B."/>
            <person name="Cascardo J.C.M."/>
            <person name="Cavada B.S."/>
            <person name="Chueire L.M.O."/>
            <person name="Pasa T.B.C."/>
            <person name="Duran N."/>
            <person name="Fagundes N."/>
            <person name="Falcao C.L."/>
            <person name="Fantinatti F."/>
            <person name="Farias I.P."/>
            <person name="Felipe M.S.S."/>
            <person name="Ferrari L.P."/>
            <person name="Ferro J.A."/>
            <person name="Ferro M.I.T."/>
            <person name="Franco G.R."/>
            <person name="Freitas N.S.A."/>
            <person name="Furlan L.R."/>
            <person name="Gazzinelli R.T."/>
            <person name="Gomes E.A."/>
            <person name="Goncalves P.R."/>
            <person name="Grangeiro T.B."/>
            <person name="Grattapaglia D."/>
            <person name="Grisard E.C."/>
            <person name="Guimaraes C.T."/>
            <person name="Hanna E.S."/>
            <person name="Hungria M."/>
            <person name="Jardim S.N."/>
            <person name="Laurino J."/>
            <person name="Leoi L.C.T."/>
            <person name="Fassarella L."/>
            <person name="Lima A."/>
            <person name="Loureiro M.F."/>
            <person name="Lyra M.C.P."/>
            <person name="Macedo M."/>
            <person name="Madeira H.M.F."/>
            <person name="Manfio G.P."/>
            <person name="Maranhao A.Q."/>
            <person name="Martins W.S."/>
            <person name="di Mauro S.M.Z."/>
            <person name="de Medeiros S.R.B."/>
            <person name="Meissner R.D.V."/>
            <person name="Menck C.F.M."/>
            <person name="Moreira M.A.M."/>
            <person name="Nascimento F.F."/>
            <person name="Nicolas M.F."/>
            <person name="Oliveira J.G."/>
            <person name="Oliveira S.C."/>
            <person name="Paixao R.F.C."/>
            <person name="Parente J.A."/>
            <person name="Pedrosa F.O."/>
            <person name="Pena S.J.D."/>
            <person name="Perreira J.O."/>
            <person name="Perreira M."/>
            <person name="Pinto L.S.R.C."/>
            <person name="Pinto L.S."/>
            <person name="Porto J.I.R."/>
            <person name="Potrich D.P."/>
            <person name="Neto C.E.R."/>
            <person name="Reis A.M.M."/>
            <person name="Rigo L.U."/>
            <person name="Rondinelli E."/>
            <person name="dos Santos E.B.P."/>
            <person name="Santos F.R."/>
            <person name="Schneider M.P.C."/>
            <person name="Seuanez H.N."/>
            <person name="Silva A.M.R."/>
            <person name="da Silva A.L.C."/>
            <person name="Silva D.W."/>
            <person name="Silva R."/>
            <person name="Simoes I.C."/>
            <person name="Simon D."/>
            <person name="Soares C.M.A."/>
            <person name="Soares R.B.A."/>
            <person name="Souza E.M."/>
            <person name="Souza K.R.L."/>
            <person name="Souza R.C."/>
            <person name="Steffens M.B.R."/>
            <person name="Steindel M."/>
            <person name="Teixeira S.R."/>
            <person name="Urmenyi T."/>
            <person name="Vettore A."/>
            <person name="Wassem R."/>
            <person name="Zaha A."/>
            <person name="Simpson A.J.G."/>
        </authorList>
    </citation>
    <scope>NUCLEOTIDE SEQUENCE [LARGE SCALE GENOMIC DNA]</scope>
    <source>
        <strain evidence="2">ATCC 12472 / DSM 30191 / JCM 1249 / NBRC 12614 / NCIMB 9131 / NCTC 9757</strain>
    </source>
</reference>
<dbReference type="Proteomes" id="UP000001424">
    <property type="component" value="Chromosome"/>
</dbReference>
<dbReference type="EMBL" id="AE016825">
    <property type="protein sequence ID" value="AAQ61260.1"/>
    <property type="molecule type" value="Genomic_DNA"/>
</dbReference>
<dbReference type="AlphaFoldDB" id="Q7NS29"/>
<name>Q7NS29_CHRVO</name>
<evidence type="ECO:0000313" key="2">
    <source>
        <dbReference type="Proteomes" id="UP000001424"/>
    </source>
</evidence>
<dbReference type="PANTHER" id="PTHR43845">
    <property type="entry name" value="BLR5969 PROTEIN"/>
    <property type="match status" value="1"/>
</dbReference>
<gene>
    <name evidence="1" type="ordered locus">CV_3598</name>
</gene>
<dbReference type="PANTHER" id="PTHR43845:SF1">
    <property type="entry name" value="BLR5969 PROTEIN"/>
    <property type="match status" value="1"/>
</dbReference>
<dbReference type="KEGG" id="cvi:CV_3598"/>
<keyword evidence="2" id="KW-1185">Reference proteome</keyword>
<dbReference type="HOGENOM" id="CLU_035301_1_1_4"/>
<dbReference type="SUPFAM" id="SSF56801">
    <property type="entry name" value="Acetyl-CoA synthetase-like"/>
    <property type="match status" value="1"/>
</dbReference>
<organism evidence="1 2">
    <name type="scientific">Chromobacterium violaceum (strain ATCC 12472 / DSM 30191 / JCM 1249 / CCUG 213 / NBRC 12614 / NCIMB 9131 / NCTC 9757 / MK)</name>
    <dbReference type="NCBI Taxonomy" id="243365"/>
    <lineage>
        <taxon>Bacteria</taxon>
        <taxon>Pseudomonadati</taxon>
        <taxon>Pseudomonadota</taxon>
        <taxon>Betaproteobacteria</taxon>
        <taxon>Neisseriales</taxon>
        <taxon>Chromobacteriaceae</taxon>
        <taxon>Chromobacterium</taxon>
    </lineage>
</organism>